<gene>
    <name evidence="2" type="ORF">PGLA2088_LOCUS1492</name>
</gene>
<name>A0A813HB51_POLGL</name>
<organism evidence="2 3">
    <name type="scientific">Polarella glacialis</name>
    <name type="common">Dinoflagellate</name>
    <dbReference type="NCBI Taxonomy" id="89957"/>
    <lineage>
        <taxon>Eukaryota</taxon>
        <taxon>Sar</taxon>
        <taxon>Alveolata</taxon>
        <taxon>Dinophyceae</taxon>
        <taxon>Suessiales</taxon>
        <taxon>Suessiaceae</taxon>
        <taxon>Polarella</taxon>
    </lineage>
</organism>
<dbReference type="EMBL" id="CAJNNW010001170">
    <property type="protein sequence ID" value="CAE8635137.1"/>
    <property type="molecule type" value="Genomic_DNA"/>
</dbReference>
<accession>A0A813HB51</accession>
<proteinExistence type="predicted"/>
<evidence type="ECO:0000256" key="1">
    <source>
        <dbReference type="SAM" id="MobiDB-lite"/>
    </source>
</evidence>
<sequence>MVNSNSDDAIGTLWDQETNTPGDLDIEAVHSKVQDWQQKARQAGGDPHFFGKYARNGADYMHIWAMYGLILNKLAHGTVNGVQVKKVYTAHLLEDMNLITGLGKWAGPFYEQGILSLLDAYETEGAYYGRLPGEFGFMHNILSADCLDENREDDEGPTMMVPVNVHGFSDPAKKLLKRLSSTIGWWDVQESMEGRENLRPCFLFHRIVETETASVYEFRANEGTVIRAKIPKGMYYKRTRDTKDPRGEWVAGHEVSCSLFLTNFVSSTRTISPSFMRTAPKRATSRGWFLRRSLSSGRRLSGKETYHQNRGRRPANMTSPSSAQGWGRDPNHVNNATSWSETMDARARKDMGSVKASFLRTIPKGAGPTRWI</sequence>
<comment type="caution">
    <text evidence="2">The sequence shown here is derived from an EMBL/GenBank/DDBJ whole genome shotgun (WGS) entry which is preliminary data.</text>
</comment>
<evidence type="ECO:0000313" key="3">
    <source>
        <dbReference type="Proteomes" id="UP000626109"/>
    </source>
</evidence>
<protein>
    <submittedName>
        <fullName evidence="2">Uncharacterized protein</fullName>
    </submittedName>
</protein>
<evidence type="ECO:0000313" key="2">
    <source>
        <dbReference type="EMBL" id="CAE8635137.1"/>
    </source>
</evidence>
<dbReference type="Proteomes" id="UP000626109">
    <property type="component" value="Unassembled WGS sequence"/>
</dbReference>
<dbReference type="AlphaFoldDB" id="A0A813HB51"/>
<reference evidence="2" key="1">
    <citation type="submission" date="2021-02" db="EMBL/GenBank/DDBJ databases">
        <authorList>
            <person name="Dougan E. K."/>
            <person name="Rhodes N."/>
            <person name="Thang M."/>
            <person name="Chan C."/>
        </authorList>
    </citation>
    <scope>NUCLEOTIDE SEQUENCE</scope>
</reference>
<feature type="region of interest" description="Disordered" evidence="1">
    <location>
        <begin position="299"/>
        <end position="336"/>
    </location>
</feature>